<dbReference type="InterPro" id="IPR005467">
    <property type="entry name" value="His_kinase_dom"/>
</dbReference>
<accession>A0A3A3EMI7</accession>
<reference evidence="11 12" key="1">
    <citation type="submission" date="2018-09" db="EMBL/GenBank/DDBJ databases">
        <title>Identification of marine bacteria producing industrial enzymes.</title>
        <authorList>
            <person name="Cheng T.H."/>
            <person name="Saidin J."/>
            <person name="Muhd D.D."/>
            <person name="Isa M.N.M."/>
            <person name="Bakar M.F.A."/>
            <person name="Ismail N."/>
        </authorList>
    </citation>
    <scope>NUCLEOTIDE SEQUENCE [LARGE SCALE GENOMIC DNA]</scope>
    <source>
        <strain evidence="11 12">MNAD 1.6</strain>
    </source>
</reference>
<keyword evidence="7 9" id="KW-1133">Transmembrane helix</keyword>
<evidence type="ECO:0000256" key="8">
    <source>
        <dbReference type="SAM" id="Coils"/>
    </source>
</evidence>
<dbReference type="GO" id="GO:0005886">
    <property type="term" value="C:plasma membrane"/>
    <property type="evidence" value="ECO:0007669"/>
    <property type="project" value="UniProtKB-SubCell"/>
</dbReference>
<dbReference type="Pfam" id="PF21623">
    <property type="entry name" value="HK_sensor_dom_bact"/>
    <property type="match status" value="1"/>
</dbReference>
<keyword evidence="6 9" id="KW-0812">Transmembrane</keyword>
<dbReference type="Gene3D" id="3.30.450.20">
    <property type="entry name" value="PAS domain"/>
    <property type="match status" value="2"/>
</dbReference>
<feature type="transmembrane region" description="Helical" evidence="9">
    <location>
        <begin position="15"/>
        <end position="36"/>
    </location>
</feature>
<dbReference type="EMBL" id="QYSE01000001">
    <property type="protein sequence ID" value="RJF37395.1"/>
    <property type="molecule type" value="Genomic_DNA"/>
</dbReference>
<evidence type="ECO:0000256" key="1">
    <source>
        <dbReference type="ARBA" id="ARBA00000085"/>
    </source>
</evidence>
<dbReference type="CDD" id="cd00082">
    <property type="entry name" value="HisKA"/>
    <property type="match status" value="1"/>
</dbReference>
<comment type="subcellular location">
    <subcellularLocation>
        <location evidence="2">Cell membrane</location>
        <topology evidence="2">Multi-pass membrane protein</topology>
    </subcellularLocation>
</comment>
<dbReference type="InterPro" id="IPR003661">
    <property type="entry name" value="HisK_dim/P_dom"/>
</dbReference>
<evidence type="ECO:0000256" key="5">
    <source>
        <dbReference type="ARBA" id="ARBA00022553"/>
    </source>
</evidence>
<dbReference type="InterPro" id="IPR003594">
    <property type="entry name" value="HATPase_dom"/>
</dbReference>
<feature type="transmembrane region" description="Helical" evidence="9">
    <location>
        <begin position="310"/>
        <end position="333"/>
    </location>
</feature>
<evidence type="ECO:0000256" key="9">
    <source>
        <dbReference type="SAM" id="Phobius"/>
    </source>
</evidence>
<dbReference type="Gene3D" id="3.30.565.10">
    <property type="entry name" value="Histidine kinase-like ATPase, C-terminal domain"/>
    <property type="match status" value="1"/>
</dbReference>
<gene>
    <name evidence="11" type="ORF">D4741_04800</name>
</gene>
<evidence type="ECO:0000256" key="7">
    <source>
        <dbReference type="ARBA" id="ARBA00022989"/>
    </source>
</evidence>
<feature type="domain" description="Histidine kinase" evidence="10">
    <location>
        <begin position="393"/>
        <end position="628"/>
    </location>
</feature>
<name>A0A3A3EMI7_9GAMM</name>
<keyword evidence="11" id="KW-0418">Kinase</keyword>
<dbReference type="SUPFAM" id="SSF103190">
    <property type="entry name" value="Sensory domain-like"/>
    <property type="match status" value="2"/>
</dbReference>
<dbReference type="RefSeq" id="WP_119852165.1">
    <property type="nucleotide sequence ID" value="NZ_QYSE01000001.1"/>
</dbReference>
<dbReference type="SUPFAM" id="SSF55874">
    <property type="entry name" value="ATPase domain of HSP90 chaperone/DNA topoisomerase II/histidine kinase"/>
    <property type="match status" value="1"/>
</dbReference>
<keyword evidence="8" id="KW-0175">Coiled coil</keyword>
<evidence type="ECO:0000259" key="10">
    <source>
        <dbReference type="PROSITE" id="PS50109"/>
    </source>
</evidence>
<dbReference type="EC" id="2.7.13.3" evidence="3"/>
<dbReference type="InterPro" id="IPR029151">
    <property type="entry name" value="Sensor-like_sf"/>
</dbReference>
<keyword evidence="11" id="KW-0808">Transferase</keyword>
<evidence type="ECO:0000313" key="11">
    <source>
        <dbReference type="EMBL" id="RJF37395.1"/>
    </source>
</evidence>
<dbReference type="GO" id="GO:0000155">
    <property type="term" value="F:phosphorelay sensor kinase activity"/>
    <property type="evidence" value="ECO:0007669"/>
    <property type="project" value="InterPro"/>
</dbReference>
<keyword evidence="4" id="KW-1003">Cell membrane</keyword>
<dbReference type="AlphaFoldDB" id="A0A3A3EMI7"/>
<protein>
    <recommendedName>
        <fullName evidence="3">histidine kinase</fullName>
        <ecNumber evidence="3">2.7.13.3</ecNumber>
    </recommendedName>
</protein>
<dbReference type="PROSITE" id="PS50109">
    <property type="entry name" value="HIS_KIN"/>
    <property type="match status" value="1"/>
</dbReference>
<evidence type="ECO:0000256" key="4">
    <source>
        <dbReference type="ARBA" id="ARBA00022475"/>
    </source>
</evidence>
<evidence type="ECO:0000256" key="3">
    <source>
        <dbReference type="ARBA" id="ARBA00012438"/>
    </source>
</evidence>
<dbReference type="PRINTS" id="PR00344">
    <property type="entry name" value="BCTRLSENSOR"/>
</dbReference>
<evidence type="ECO:0000256" key="2">
    <source>
        <dbReference type="ARBA" id="ARBA00004651"/>
    </source>
</evidence>
<keyword evidence="5" id="KW-0597">Phosphoprotein</keyword>
<keyword evidence="9" id="KW-0472">Membrane</keyword>
<dbReference type="Gene3D" id="1.10.287.130">
    <property type="match status" value="1"/>
</dbReference>
<comment type="caution">
    <text evidence="11">The sequence shown here is derived from an EMBL/GenBank/DDBJ whole genome shotgun (WGS) entry which is preliminary data.</text>
</comment>
<sequence>MVQVNHQYELLKKRLLIKFVVIVLGSLFISAMVYLLQYQIQKSNVTLLQDNTLLAAHNTFSRELGDVRKVVKLLVADEALKRHVSDAELEQQIQTHFVNFGLAADSISQIRWLDSQGQERYRVNFKAGKAQVVAPPQLQNKSNRYYFTEGIAHSKGDVYITPIDLNVERGVVVAPYEPTLRASYRTTNNSFVLDGLIVVNFDLSKTLQQIKSLSTLQAQIQLVNGEGYWLLNPDSKKEWGFMLDKPQLTLSEDDDQLWQTIAELPKTQQLITSHSRTTSFLKMNLGNNNDNALNNIIVLVKADNSVLREIFLWSFGIALACAVCLITIAGLYLKRSYRDQCQIIQATANLENEQQELVAANSKLQRYIKQQHQLQGELIEAQRLSSLGLMVAGVAHEMNTPLGGAAISVSNAQLINQQLKDKIDQGFTKQFLETSVERIADNLSLSKVNLDKAIAHVKSFKEMAHDRSNDQLVSFNIEKVTHDLLLGLKSRFKASKVTIETHIDVKQAITSRPGVISQIIESLLVNAISHAFNEHDTKQVQLAVYLESDNTLCIKVSDNGSGIDESLREQLFDPFFTTSRKHGHTGLGLYLVHQWVTNVLKGKISLVATNELPENIATQFKITLPISISTSTNV</sequence>
<dbReference type="InterPro" id="IPR036890">
    <property type="entry name" value="HATPase_C_sf"/>
</dbReference>
<organism evidence="11 12">
    <name type="scientific">Pseudoalteromonas gelatinilytica</name>
    <dbReference type="NCBI Taxonomy" id="1703256"/>
    <lineage>
        <taxon>Bacteria</taxon>
        <taxon>Pseudomonadati</taxon>
        <taxon>Pseudomonadota</taxon>
        <taxon>Gammaproteobacteria</taxon>
        <taxon>Alteromonadales</taxon>
        <taxon>Pseudoalteromonadaceae</taxon>
        <taxon>Pseudoalteromonas</taxon>
    </lineage>
</organism>
<feature type="coiled-coil region" evidence="8">
    <location>
        <begin position="343"/>
        <end position="384"/>
    </location>
</feature>
<dbReference type="PANTHER" id="PTHR43065">
    <property type="entry name" value="SENSOR HISTIDINE KINASE"/>
    <property type="match status" value="1"/>
</dbReference>
<dbReference type="Pfam" id="PF02518">
    <property type="entry name" value="HATPase_c"/>
    <property type="match status" value="1"/>
</dbReference>
<evidence type="ECO:0000256" key="6">
    <source>
        <dbReference type="ARBA" id="ARBA00022692"/>
    </source>
</evidence>
<proteinExistence type="predicted"/>
<dbReference type="SMART" id="SM00387">
    <property type="entry name" value="HATPase_c"/>
    <property type="match status" value="1"/>
</dbReference>
<dbReference type="Proteomes" id="UP000265938">
    <property type="component" value="Unassembled WGS sequence"/>
</dbReference>
<evidence type="ECO:0000313" key="12">
    <source>
        <dbReference type="Proteomes" id="UP000265938"/>
    </source>
</evidence>
<dbReference type="InterPro" id="IPR048760">
    <property type="entry name" value="VP0354-like_sensor_dom"/>
</dbReference>
<dbReference type="InterPro" id="IPR004358">
    <property type="entry name" value="Sig_transdc_His_kin-like_C"/>
</dbReference>
<comment type="catalytic activity">
    <reaction evidence="1">
        <text>ATP + protein L-histidine = ADP + protein N-phospho-L-histidine.</text>
        <dbReference type="EC" id="2.7.13.3"/>
    </reaction>
</comment>